<comment type="subcellular location">
    <subcellularLocation>
        <location evidence="1">Cell membrane</location>
        <topology evidence="1">Multi-pass membrane protein</topology>
    </subcellularLocation>
</comment>
<evidence type="ECO:0000256" key="3">
    <source>
        <dbReference type="ARBA" id="ARBA00022692"/>
    </source>
</evidence>
<dbReference type="AlphaFoldDB" id="A0A329MI99"/>
<keyword evidence="3 6" id="KW-0812">Transmembrane</keyword>
<keyword evidence="2" id="KW-1003">Cell membrane</keyword>
<dbReference type="PANTHER" id="PTHR47089:SF1">
    <property type="entry name" value="GUANOSINE ABC TRANSPORTER PERMEASE PROTEIN NUPP"/>
    <property type="match status" value="1"/>
</dbReference>
<protein>
    <submittedName>
        <fullName evidence="7">ABC transporter permease</fullName>
    </submittedName>
</protein>
<feature type="transmembrane region" description="Helical" evidence="6">
    <location>
        <begin position="61"/>
        <end position="79"/>
    </location>
</feature>
<evidence type="ECO:0000313" key="7">
    <source>
        <dbReference type="EMBL" id="RAV19298.1"/>
    </source>
</evidence>
<evidence type="ECO:0000256" key="4">
    <source>
        <dbReference type="ARBA" id="ARBA00022989"/>
    </source>
</evidence>
<evidence type="ECO:0000256" key="1">
    <source>
        <dbReference type="ARBA" id="ARBA00004651"/>
    </source>
</evidence>
<gene>
    <name evidence="7" type="ORF">DQG23_20070</name>
</gene>
<feature type="transmembrane region" description="Helical" evidence="6">
    <location>
        <begin position="110"/>
        <end position="130"/>
    </location>
</feature>
<dbReference type="Pfam" id="PF02653">
    <property type="entry name" value="BPD_transp_2"/>
    <property type="match status" value="1"/>
</dbReference>
<dbReference type="PANTHER" id="PTHR47089">
    <property type="entry name" value="ABC TRANSPORTER, PERMEASE PROTEIN"/>
    <property type="match status" value="1"/>
</dbReference>
<feature type="transmembrane region" description="Helical" evidence="6">
    <location>
        <begin position="192"/>
        <end position="210"/>
    </location>
</feature>
<accession>A0A329MI99</accession>
<dbReference type="Proteomes" id="UP000250369">
    <property type="component" value="Unassembled WGS sequence"/>
</dbReference>
<organism evidence="7 8">
    <name type="scientific">Paenibacillus contaminans</name>
    <dbReference type="NCBI Taxonomy" id="450362"/>
    <lineage>
        <taxon>Bacteria</taxon>
        <taxon>Bacillati</taxon>
        <taxon>Bacillota</taxon>
        <taxon>Bacilli</taxon>
        <taxon>Bacillales</taxon>
        <taxon>Paenibacillaceae</taxon>
        <taxon>Paenibacillus</taxon>
    </lineage>
</organism>
<evidence type="ECO:0000256" key="5">
    <source>
        <dbReference type="ARBA" id="ARBA00023136"/>
    </source>
</evidence>
<comment type="caution">
    <text evidence="7">The sequence shown here is derived from an EMBL/GenBank/DDBJ whole genome shotgun (WGS) entry which is preliminary data.</text>
</comment>
<evidence type="ECO:0000256" key="2">
    <source>
        <dbReference type="ARBA" id="ARBA00022475"/>
    </source>
</evidence>
<feature type="transmembrane region" description="Helical" evidence="6">
    <location>
        <begin position="323"/>
        <end position="342"/>
    </location>
</feature>
<feature type="transmembrane region" description="Helical" evidence="6">
    <location>
        <begin position="237"/>
        <end position="257"/>
    </location>
</feature>
<dbReference type="GO" id="GO:0005886">
    <property type="term" value="C:plasma membrane"/>
    <property type="evidence" value="ECO:0007669"/>
    <property type="project" value="UniProtKB-SubCell"/>
</dbReference>
<name>A0A329MI99_9BACL</name>
<dbReference type="CDD" id="cd06580">
    <property type="entry name" value="TM_PBP1_transp_TpRbsC_like"/>
    <property type="match status" value="1"/>
</dbReference>
<dbReference type="OrthoDB" id="45037at2"/>
<dbReference type="GO" id="GO:0022857">
    <property type="term" value="F:transmembrane transporter activity"/>
    <property type="evidence" value="ECO:0007669"/>
    <property type="project" value="InterPro"/>
</dbReference>
<proteinExistence type="predicted"/>
<keyword evidence="4 6" id="KW-1133">Transmembrane helix</keyword>
<evidence type="ECO:0000256" key="6">
    <source>
        <dbReference type="SAM" id="Phobius"/>
    </source>
</evidence>
<dbReference type="RefSeq" id="WP_113032662.1">
    <property type="nucleotide sequence ID" value="NZ_QMFB01000012.1"/>
</dbReference>
<reference evidence="7 8" key="1">
    <citation type="journal article" date="2009" name="Int. J. Syst. Evol. Microbiol.">
        <title>Paenibacillus contaminans sp. nov., isolated from a contaminated laboratory plate.</title>
        <authorList>
            <person name="Chou J.H."/>
            <person name="Lee J.H."/>
            <person name="Lin M.C."/>
            <person name="Chang P.S."/>
            <person name="Arun A.B."/>
            <person name="Young C.C."/>
            <person name="Chen W.M."/>
        </authorList>
    </citation>
    <scope>NUCLEOTIDE SEQUENCE [LARGE SCALE GENOMIC DNA]</scope>
    <source>
        <strain evidence="7 8">CKOBP-6</strain>
    </source>
</reference>
<evidence type="ECO:0000313" key="8">
    <source>
        <dbReference type="Proteomes" id="UP000250369"/>
    </source>
</evidence>
<feature type="transmembrane region" description="Helical" evidence="6">
    <location>
        <begin position="137"/>
        <end position="159"/>
    </location>
</feature>
<sequence>MNKRKEWASSLLHPAMAMVFGLLVGAVAVLLVGASVGETYAEMWKGAFGSFYYLTNTLTRATPILLIALGLSMAFRAGFFNLGAEGQMVLGAVSAALTALYLPGPGWLKLIAAIVAGVAAGGIWAAFAGWLDAKYKINLLISTLLLNYVAIYFAGYLVAKPFKDTTGSAALAQTPMIDKGAWLPKLFTGSSLHAGFLLSIAAVVILFWVVRSTSFGYNLTMTGSNGQFAAYGGVRRVPMMLAGMMISGGLAGLAGTVEVLGMQYRYLDGALVTPGYAWSGLMAALLANSNPIGAALASILLAALQTGAMGVERNTEVPLEIASVIQAVIVVFVSAKFGYSFIKRRKARNDRGSAV</sequence>
<keyword evidence="5 6" id="KW-0472">Membrane</keyword>
<dbReference type="EMBL" id="QMFB01000012">
    <property type="protein sequence ID" value="RAV19298.1"/>
    <property type="molecule type" value="Genomic_DNA"/>
</dbReference>
<keyword evidence="8" id="KW-1185">Reference proteome</keyword>
<dbReference type="InterPro" id="IPR001851">
    <property type="entry name" value="ABC_transp_permease"/>
</dbReference>